<name>A0AAE0BK45_9CHLO</name>
<proteinExistence type="predicted"/>
<feature type="non-terminal residue" evidence="2">
    <location>
        <position position="245"/>
    </location>
</feature>
<comment type="caution">
    <text evidence="2">The sequence shown here is derived from an EMBL/GenBank/DDBJ whole genome shotgun (WGS) entry which is preliminary data.</text>
</comment>
<reference evidence="2 3" key="1">
    <citation type="journal article" date="2015" name="Genome Biol. Evol.">
        <title>Comparative Genomics of a Bacterivorous Green Alga Reveals Evolutionary Causalities and Consequences of Phago-Mixotrophic Mode of Nutrition.</title>
        <authorList>
            <person name="Burns J.A."/>
            <person name="Paasch A."/>
            <person name="Narechania A."/>
            <person name="Kim E."/>
        </authorList>
    </citation>
    <scope>NUCLEOTIDE SEQUENCE [LARGE SCALE GENOMIC DNA]</scope>
    <source>
        <strain evidence="2 3">PLY_AMNH</strain>
    </source>
</reference>
<dbReference type="AlphaFoldDB" id="A0AAE0BK45"/>
<protein>
    <submittedName>
        <fullName evidence="2">Uncharacterized protein</fullName>
    </submittedName>
</protein>
<evidence type="ECO:0000256" key="1">
    <source>
        <dbReference type="SAM" id="MobiDB-lite"/>
    </source>
</evidence>
<gene>
    <name evidence="2" type="ORF">CYMTET_52462</name>
</gene>
<dbReference type="Gene3D" id="2.70.70.10">
    <property type="entry name" value="Glucose Permease (Domain IIA)"/>
    <property type="match status" value="1"/>
</dbReference>
<sequence length="245" mass="26904">MEDVNTTSGDCSASLDMGKKSQRQRSGRKKKTQAQDPHNFFSEAGIGCHIVHFDAPWLLGSEPFDSDDYEDDVAFPDIAVSPEEPHTLSIINASDHTRTFYVTLFHDVFDGQGKKFTKGTTTDEEGVTRECITFVVVARACTMLHLGMLGDDVDLQEVHAELSSDVQALKLHPDSQAFDPRNTYSFPLEGGPFLCTQGIEGSFTHFFAESCHAIDFRCPVGTPILAIGPGKVAEVRQNHTVTGIH</sequence>
<organism evidence="2 3">
    <name type="scientific">Cymbomonas tetramitiformis</name>
    <dbReference type="NCBI Taxonomy" id="36881"/>
    <lineage>
        <taxon>Eukaryota</taxon>
        <taxon>Viridiplantae</taxon>
        <taxon>Chlorophyta</taxon>
        <taxon>Pyramimonadophyceae</taxon>
        <taxon>Pyramimonadales</taxon>
        <taxon>Pyramimonadaceae</taxon>
        <taxon>Cymbomonas</taxon>
    </lineage>
</organism>
<accession>A0AAE0BK45</accession>
<feature type="compositionally biased region" description="Polar residues" evidence="1">
    <location>
        <begin position="1"/>
        <end position="11"/>
    </location>
</feature>
<feature type="region of interest" description="Disordered" evidence="1">
    <location>
        <begin position="1"/>
        <end position="36"/>
    </location>
</feature>
<dbReference type="Proteomes" id="UP001190700">
    <property type="component" value="Unassembled WGS sequence"/>
</dbReference>
<evidence type="ECO:0000313" key="3">
    <source>
        <dbReference type="Proteomes" id="UP001190700"/>
    </source>
</evidence>
<dbReference type="InterPro" id="IPR011055">
    <property type="entry name" value="Dup_hybrid_motif"/>
</dbReference>
<keyword evidence="3" id="KW-1185">Reference proteome</keyword>
<feature type="compositionally biased region" description="Basic residues" evidence="1">
    <location>
        <begin position="20"/>
        <end position="32"/>
    </location>
</feature>
<dbReference type="EMBL" id="LGRX02034583">
    <property type="protein sequence ID" value="KAK3237465.1"/>
    <property type="molecule type" value="Genomic_DNA"/>
</dbReference>
<evidence type="ECO:0000313" key="2">
    <source>
        <dbReference type="EMBL" id="KAK3237465.1"/>
    </source>
</evidence>